<comment type="caution">
    <text evidence="7">The sequence shown here is derived from an EMBL/GenBank/DDBJ whole genome shotgun (WGS) entry which is preliminary data.</text>
</comment>
<reference evidence="7 8" key="1">
    <citation type="submission" date="2013-03" db="EMBL/GenBank/DDBJ databases">
        <title>The Genome Sequence of Cladophialophora psammophila CBS 110553.</title>
        <authorList>
            <consortium name="The Broad Institute Genomics Platform"/>
            <person name="Cuomo C."/>
            <person name="de Hoog S."/>
            <person name="Gorbushina A."/>
            <person name="Walker B."/>
            <person name="Young S.K."/>
            <person name="Zeng Q."/>
            <person name="Gargeya S."/>
            <person name="Fitzgerald M."/>
            <person name="Haas B."/>
            <person name="Abouelleil A."/>
            <person name="Allen A.W."/>
            <person name="Alvarado L."/>
            <person name="Arachchi H.M."/>
            <person name="Berlin A.M."/>
            <person name="Chapman S.B."/>
            <person name="Gainer-Dewar J."/>
            <person name="Goldberg J."/>
            <person name="Griggs A."/>
            <person name="Gujja S."/>
            <person name="Hansen M."/>
            <person name="Howarth C."/>
            <person name="Imamovic A."/>
            <person name="Ireland A."/>
            <person name="Larimer J."/>
            <person name="McCowan C."/>
            <person name="Murphy C."/>
            <person name="Pearson M."/>
            <person name="Poon T.W."/>
            <person name="Priest M."/>
            <person name="Roberts A."/>
            <person name="Saif S."/>
            <person name="Shea T."/>
            <person name="Sisk P."/>
            <person name="Sykes S."/>
            <person name="Wortman J."/>
            <person name="Nusbaum C."/>
            <person name="Birren B."/>
        </authorList>
    </citation>
    <scope>NUCLEOTIDE SEQUENCE [LARGE SCALE GENOMIC DNA]</scope>
    <source>
        <strain evidence="7 8">CBS 110553</strain>
    </source>
</reference>
<keyword evidence="5" id="KW-0539">Nucleus</keyword>
<dbReference type="HOGENOM" id="CLU_015161_0_1_1"/>
<evidence type="ECO:0000256" key="1">
    <source>
        <dbReference type="ARBA" id="ARBA00004123"/>
    </source>
</evidence>
<evidence type="ECO:0000313" key="7">
    <source>
        <dbReference type="EMBL" id="EXJ71226.1"/>
    </source>
</evidence>
<dbReference type="GO" id="GO:0005634">
    <property type="term" value="C:nucleus"/>
    <property type="evidence" value="ECO:0007669"/>
    <property type="project" value="UniProtKB-SubCell"/>
</dbReference>
<dbReference type="PANTHER" id="PTHR47338:SF4">
    <property type="entry name" value="ZN(II)2CYS6 TRANSCRIPTION FACTOR (EUROFUNG)"/>
    <property type="match status" value="1"/>
</dbReference>
<dbReference type="Proteomes" id="UP000019471">
    <property type="component" value="Unassembled WGS sequence"/>
</dbReference>
<organism evidence="7 8">
    <name type="scientific">Cladophialophora psammophila CBS 110553</name>
    <dbReference type="NCBI Taxonomy" id="1182543"/>
    <lineage>
        <taxon>Eukaryota</taxon>
        <taxon>Fungi</taxon>
        <taxon>Dikarya</taxon>
        <taxon>Ascomycota</taxon>
        <taxon>Pezizomycotina</taxon>
        <taxon>Eurotiomycetes</taxon>
        <taxon>Chaetothyriomycetidae</taxon>
        <taxon>Chaetothyriales</taxon>
        <taxon>Herpotrichiellaceae</taxon>
        <taxon>Cladophialophora</taxon>
    </lineage>
</organism>
<evidence type="ECO:0000313" key="8">
    <source>
        <dbReference type="Proteomes" id="UP000019471"/>
    </source>
</evidence>
<dbReference type="SMART" id="SM00906">
    <property type="entry name" value="Fungal_trans"/>
    <property type="match status" value="1"/>
</dbReference>
<gene>
    <name evidence="7" type="ORF">A1O5_05032</name>
</gene>
<dbReference type="GO" id="GO:0006351">
    <property type="term" value="P:DNA-templated transcription"/>
    <property type="evidence" value="ECO:0007669"/>
    <property type="project" value="InterPro"/>
</dbReference>
<evidence type="ECO:0000256" key="4">
    <source>
        <dbReference type="ARBA" id="ARBA00023163"/>
    </source>
</evidence>
<keyword evidence="3" id="KW-0805">Transcription regulation</keyword>
<dbReference type="GO" id="GO:0000981">
    <property type="term" value="F:DNA-binding transcription factor activity, RNA polymerase II-specific"/>
    <property type="evidence" value="ECO:0007669"/>
    <property type="project" value="InterPro"/>
</dbReference>
<dbReference type="OrthoDB" id="424974at2759"/>
<protein>
    <recommendedName>
        <fullName evidence="6">Xylanolytic transcriptional activator regulatory domain-containing protein</fullName>
    </recommendedName>
</protein>
<dbReference type="RefSeq" id="XP_007743825.1">
    <property type="nucleotide sequence ID" value="XM_007745635.1"/>
</dbReference>
<name>W9X2R3_9EURO</name>
<dbReference type="eggNOG" id="ENOG502SK98">
    <property type="taxonomic scope" value="Eukaryota"/>
</dbReference>
<evidence type="ECO:0000256" key="3">
    <source>
        <dbReference type="ARBA" id="ARBA00023015"/>
    </source>
</evidence>
<dbReference type="InterPro" id="IPR050815">
    <property type="entry name" value="TF_fung"/>
</dbReference>
<sequence>MGSSHSPQRQAHNYEGCLPVPVLESTIDAYFEHCHNQPYSFFHEANFRQKYSDGTIPDHLLFAILANAVRFSTESFFGDKIFDFAVAFANQSWKSIVSTCFAANQSADLHTVQTVTLLSIFDFTAGRSRHGSAWVKIGMAVRIAQDLKLMLGQRTHIPHCVQEEHRRVFWSIYLLDRLVSCGRGRPPAILDASCQLQLPLDETKWRDGLWEKTLTLEEASDRALVNNSTHGPFARVIMIAQILGRTAQYMLQECNFRNRYPPWEATSDFAATESDLLLLETRFQMRLPLKQEIGRHLFDTDSMDQAIVGPIIFSRALFHLCYCILHHPFLLRKRIRSCQMSVPPSFLVRTFASGRQHANSLARHIHNARELGCYVQASFYGYCAVVSGSIAGLDAHATDKETRNEALHSLKESIAFLEDLSRHWANACLLLTALKTFVENSYKFRFLSEDSIVDPGLGAEDEDLLWSLVDYSTMSNASPAQPTEHSDTHLQLNTSTSWYELFSSADWGDIDVLDHDFPIGVDEVEEDRSTVTAIHQYGS</sequence>
<dbReference type="PANTHER" id="PTHR47338">
    <property type="entry name" value="ZN(II)2CYS6 TRANSCRIPTION FACTOR (EUROFUNG)-RELATED"/>
    <property type="match status" value="1"/>
</dbReference>
<evidence type="ECO:0000259" key="6">
    <source>
        <dbReference type="SMART" id="SM00906"/>
    </source>
</evidence>
<evidence type="ECO:0000256" key="2">
    <source>
        <dbReference type="ARBA" id="ARBA00022723"/>
    </source>
</evidence>
<feature type="domain" description="Xylanolytic transcriptional activator regulatory" evidence="6">
    <location>
        <begin position="133"/>
        <end position="205"/>
    </location>
</feature>
<dbReference type="InterPro" id="IPR007219">
    <property type="entry name" value="XnlR_reg_dom"/>
</dbReference>
<dbReference type="STRING" id="1182543.W9X2R3"/>
<dbReference type="EMBL" id="AMGX01000007">
    <property type="protein sequence ID" value="EXJ71226.1"/>
    <property type="molecule type" value="Genomic_DNA"/>
</dbReference>
<keyword evidence="2" id="KW-0479">Metal-binding</keyword>
<dbReference type="GeneID" id="19189752"/>
<evidence type="ECO:0000256" key="5">
    <source>
        <dbReference type="ARBA" id="ARBA00023242"/>
    </source>
</evidence>
<dbReference type="GO" id="GO:0003677">
    <property type="term" value="F:DNA binding"/>
    <property type="evidence" value="ECO:0007669"/>
    <property type="project" value="InterPro"/>
</dbReference>
<dbReference type="CDD" id="cd12148">
    <property type="entry name" value="fungal_TF_MHR"/>
    <property type="match status" value="1"/>
</dbReference>
<proteinExistence type="predicted"/>
<dbReference type="AlphaFoldDB" id="W9X2R3"/>
<dbReference type="Pfam" id="PF04082">
    <property type="entry name" value="Fungal_trans"/>
    <property type="match status" value="1"/>
</dbReference>
<comment type="subcellular location">
    <subcellularLocation>
        <location evidence="1">Nucleus</location>
    </subcellularLocation>
</comment>
<keyword evidence="8" id="KW-1185">Reference proteome</keyword>
<dbReference type="GO" id="GO:0008270">
    <property type="term" value="F:zinc ion binding"/>
    <property type="evidence" value="ECO:0007669"/>
    <property type="project" value="InterPro"/>
</dbReference>
<keyword evidence="4" id="KW-0804">Transcription</keyword>
<accession>W9X2R3</accession>